<accession>A0A1I7U9C7</accession>
<organism evidence="1 2">
    <name type="scientific">Caenorhabditis tropicalis</name>
    <dbReference type="NCBI Taxonomy" id="1561998"/>
    <lineage>
        <taxon>Eukaryota</taxon>
        <taxon>Metazoa</taxon>
        <taxon>Ecdysozoa</taxon>
        <taxon>Nematoda</taxon>
        <taxon>Chromadorea</taxon>
        <taxon>Rhabditida</taxon>
        <taxon>Rhabditina</taxon>
        <taxon>Rhabditomorpha</taxon>
        <taxon>Rhabditoidea</taxon>
        <taxon>Rhabditidae</taxon>
        <taxon>Peloderinae</taxon>
        <taxon>Caenorhabditis</taxon>
    </lineage>
</organism>
<dbReference type="WBParaSite" id="Csp11.Scaffold629.g16186.t2">
    <property type="protein sequence ID" value="Csp11.Scaffold629.g16186.t2"/>
    <property type="gene ID" value="Csp11.Scaffold629.g16186"/>
</dbReference>
<keyword evidence="1" id="KW-1185">Reference proteome</keyword>
<protein>
    <submittedName>
        <fullName evidence="2">Homeobox domain-containing protein</fullName>
    </submittedName>
</protein>
<dbReference type="AlphaFoldDB" id="A0A1I7U9C7"/>
<evidence type="ECO:0000313" key="2">
    <source>
        <dbReference type="WBParaSite" id="Csp11.Scaffold629.g16186.t2"/>
    </source>
</evidence>
<sequence length="199" mass="23523">MNETKMTECVLITSILAGGSLERIKGIISELEETNEIRLKCEMAIALVERRPQDVFKMVLNLKDKQKIINFAPLILCAYIHFSIDNKLRALNIPPPPYFNLPVNKKFRVLSSYFFEKHSNRKTLSEYTRRQLQNFLDRNNGKRITKSVMEELSKTHGFPENQIKNYLDYQKKRRRKMRSNYVFKEVSTIKWKSEASEIE</sequence>
<reference evidence="2" key="1">
    <citation type="submission" date="2016-11" db="UniProtKB">
        <authorList>
            <consortium name="WormBaseParasite"/>
        </authorList>
    </citation>
    <scope>IDENTIFICATION</scope>
</reference>
<proteinExistence type="predicted"/>
<dbReference type="Proteomes" id="UP000095282">
    <property type="component" value="Unplaced"/>
</dbReference>
<evidence type="ECO:0000313" key="1">
    <source>
        <dbReference type="Proteomes" id="UP000095282"/>
    </source>
</evidence>
<name>A0A1I7U9C7_9PELO</name>